<dbReference type="Pfam" id="PF13568">
    <property type="entry name" value="OMP_b-brl_2"/>
    <property type="match status" value="1"/>
</dbReference>
<feature type="chain" id="PRO_5011778253" evidence="1">
    <location>
        <begin position="19"/>
        <end position="188"/>
    </location>
</feature>
<proteinExistence type="predicted"/>
<evidence type="ECO:0000259" key="2">
    <source>
        <dbReference type="Pfam" id="PF13568"/>
    </source>
</evidence>
<feature type="signal peptide" evidence="1">
    <location>
        <begin position="1"/>
        <end position="18"/>
    </location>
</feature>
<dbReference type="Proteomes" id="UP000199373">
    <property type="component" value="Unassembled WGS sequence"/>
</dbReference>
<dbReference type="RefSeq" id="WP_091900319.1">
    <property type="nucleotide sequence ID" value="NZ_FOIQ01000002.1"/>
</dbReference>
<accession>A0A1I0NAD0</accession>
<gene>
    <name evidence="3" type="ORF">SAMN04487850_1060</name>
</gene>
<feature type="domain" description="Outer membrane protein beta-barrel" evidence="2">
    <location>
        <begin position="21"/>
        <end position="166"/>
    </location>
</feature>
<dbReference type="EMBL" id="FOIQ01000002">
    <property type="protein sequence ID" value="SEV97707.1"/>
    <property type="molecule type" value="Genomic_DNA"/>
</dbReference>
<evidence type="ECO:0000313" key="3">
    <source>
        <dbReference type="EMBL" id="SEV97707.1"/>
    </source>
</evidence>
<reference evidence="3 4" key="1">
    <citation type="submission" date="2016-10" db="EMBL/GenBank/DDBJ databases">
        <authorList>
            <person name="de Groot N.N."/>
        </authorList>
    </citation>
    <scope>NUCLEOTIDE SEQUENCE [LARGE SCALE GENOMIC DNA]</scope>
    <source>
        <strain evidence="3 4">TC2-24</strain>
    </source>
</reference>
<sequence>MRRVLLTCLALWTLGLCAQTRVHPYLSLGSNTVLLHDKFDDLDAGSAFRVGAGCYIPLSDEDCNFYIVPELSYSSFRYDNHGWVPRSQAFRYEQLHLPVVADYRLNFYNLFVLDLGAGPFVSYGLGGSAIGTDGFGRWNAGLSFRTSVRLLIFTIGLSYDLGLMDIQYHGDGTKETLSMIGLNFGLGF</sequence>
<dbReference type="InterPro" id="IPR025665">
    <property type="entry name" value="Beta-barrel_OMP_2"/>
</dbReference>
<protein>
    <submittedName>
        <fullName evidence="3">Outer membrane protein beta-barrel domain-containing protein</fullName>
    </submittedName>
</protein>
<dbReference type="AlphaFoldDB" id="A0A1I0NAD0"/>
<evidence type="ECO:0000256" key="1">
    <source>
        <dbReference type="SAM" id="SignalP"/>
    </source>
</evidence>
<keyword evidence="1" id="KW-0732">Signal</keyword>
<name>A0A1I0NAD0_9BACT</name>
<evidence type="ECO:0000313" key="4">
    <source>
        <dbReference type="Proteomes" id="UP000199373"/>
    </source>
</evidence>
<organism evidence="3 4">
    <name type="scientific">Prevotella aff. ruminicola Tc2-24</name>
    <dbReference type="NCBI Taxonomy" id="81582"/>
    <lineage>
        <taxon>Bacteria</taxon>
        <taxon>Pseudomonadati</taxon>
        <taxon>Bacteroidota</taxon>
        <taxon>Bacteroidia</taxon>
        <taxon>Bacteroidales</taxon>
        <taxon>Prevotellaceae</taxon>
        <taxon>Prevotella</taxon>
    </lineage>
</organism>
<keyword evidence="4" id="KW-1185">Reference proteome</keyword>